<accession>A0AAV2RXL8</accession>
<sequence length="136" mass="15431">MSSCEDSWSDILAVLDAPDVKDSSLVCTNSGSPSVQLKSMSRSWLKTSSKKRVEENKRKGGKMDMGACRHAFLISKGLQSLVSYHLGEETFSKWLECRLPTYREGKEVTKSQVKKLTKLMEAYKKKYEKSKAQEQQ</sequence>
<name>A0AAV2RXL8_MEGNR</name>
<evidence type="ECO:0000256" key="1">
    <source>
        <dbReference type="SAM" id="Coils"/>
    </source>
</evidence>
<dbReference type="AlphaFoldDB" id="A0AAV2RXL8"/>
<proteinExistence type="predicted"/>
<protein>
    <submittedName>
        <fullName evidence="2">Uncharacterized protein</fullName>
    </submittedName>
</protein>
<dbReference type="EMBL" id="CAXKWB010034492">
    <property type="protein sequence ID" value="CAL4144839.1"/>
    <property type="molecule type" value="Genomic_DNA"/>
</dbReference>
<keyword evidence="1" id="KW-0175">Coiled coil</keyword>
<feature type="coiled-coil region" evidence="1">
    <location>
        <begin position="106"/>
        <end position="133"/>
    </location>
</feature>
<dbReference type="Proteomes" id="UP001497623">
    <property type="component" value="Unassembled WGS sequence"/>
</dbReference>
<keyword evidence="3" id="KW-1185">Reference proteome</keyword>
<gene>
    <name evidence="2" type="ORF">MNOR_LOCUS29565</name>
</gene>
<evidence type="ECO:0000313" key="3">
    <source>
        <dbReference type="Proteomes" id="UP001497623"/>
    </source>
</evidence>
<reference evidence="2 3" key="1">
    <citation type="submission" date="2024-05" db="EMBL/GenBank/DDBJ databases">
        <authorList>
            <person name="Wallberg A."/>
        </authorList>
    </citation>
    <scope>NUCLEOTIDE SEQUENCE [LARGE SCALE GENOMIC DNA]</scope>
</reference>
<comment type="caution">
    <text evidence="2">The sequence shown here is derived from an EMBL/GenBank/DDBJ whole genome shotgun (WGS) entry which is preliminary data.</text>
</comment>
<organism evidence="2 3">
    <name type="scientific">Meganyctiphanes norvegica</name>
    <name type="common">Northern krill</name>
    <name type="synonym">Thysanopoda norvegica</name>
    <dbReference type="NCBI Taxonomy" id="48144"/>
    <lineage>
        <taxon>Eukaryota</taxon>
        <taxon>Metazoa</taxon>
        <taxon>Ecdysozoa</taxon>
        <taxon>Arthropoda</taxon>
        <taxon>Crustacea</taxon>
        <taxon>Multicrustacea</taxon>
        <taxon>Malacostraca</taxon>
        <taxon>Eumalacostraca</taxon>
        <taxon>Eucarida</taxon>
        <taxon>Euphausiacea</taxon>
        <taxon>Euphausiidae</taxon>
        <taxon>Meganyctiphanes</taxon>
    </lineage>
</organism>
<evidence type="ECO:0000313" key="2">
    <source>
        <dbReference type="EMBL" id="CAL4144839.1"/>
    </source>
</evidence>